<proteinExistence type="predicted"/>
<evidence type="ECO:0000313" key="1">
    <source>
        <dbReference type="EMBL" id="MEN2787090.1"/>
    </source>
</evidence>
<name>A0ABU9XTZ4_9SPHN</name>
<protein>
    <recommendedName>
        <fullName evidence="3">DUF2946 domain-containing protein</fullName>
    </recommendedName>
</protein>
<sequence>MLAAALLCVLLARAAVPAGWMPMATADGIVLAPCSGMGIAALPAAQMPAAMAMPTMAADMAMPGVAAHVAHQADNQDKRHPDPAGDHPCAGAGVSVALAAPLIDLLAAPVLLPAAAPVARLTPAIGRGLAAPPPPATGPPVLV</sequence>
<reference evidence="1 2" key="1">
    <citation type="submission" date="2024-05" db="EMBL/GenBank/DDBJ databases">
        <authorList>
            <person name="Liu Q."/>
            <person name="Xin Y.-H."/>
        </authorList>
    </citation>
    <scope>NUCLEOTIDE SEQUENCE [LARGE SCALE GENOMIC DNA]</scope>
    <source>
        <strain evidence="1 2">CGMCC 1.15349</strain>
    </source>
</reference>
<keyword evidence="2" id="KW-1185">Reference proteome</keyword>
<dbReference type="RefSeq" id="WP_345865185.1">
    <property type="nucleotide sequence ID" value="NZ_JBDIMF010000005.1"/>
</dbReference>
<evidence type="ECO:0000313" key="2">
    <source>
        <dbReference type="Proteomes" id="UP001404104"/>
    </source>
</evidence>
<evidence type="ECO:0008006" key="3">
    <source>
        <dbReference type="Google" id="ProtNLM"/>
    </source>
</evidence>
<dbReference type="EMBL" id="JBDIMF010000005">
    <property type="protein sequence ID" value="MEN2787090.1"/>
    <property type="molecule type" value="Genomic_DNA"/>
</dbReference>
<accession>A0ABU9XTZ4</accession>
<comment type="caution">
    <text evidence="1">The sequence shown here is derived from an EMBL/GenBank/DDBJ whole genome shotgun (WGS) entry which is preliminary data.</text>
</comment>
<gene>
    <name evidence="1" type="ORF">ABC969_11750</name>
</gene>
<dbReference type="Proteomes" id="UP001404104">
    <property type="component" value="Unassembled WGS sequence"/>
</dbReference>
<organism evidence="1 2">
    <name type="scientific">Sphingomonas qilianensis</name>
    <dbReference type="NCBI Taxonomy" id="1736690"/>
    <lineage>
        <taxon>Bacteria</taxon>
        <taxon>Pseudomonadati</taxon>
        <taxon>Pseudomonadota</taxon>
        <taxon>Alphaproteobacteria</taxon>
        <taxon>Sphingomonadales</taxon>
        <taxon>Sphingomonadaceae</taxon>
        <taxon>Sphingomonas</taxon>
    </lineage>
</organism>